<dbReference type="PANTHER" id="PTHR24287">
    <property type="entry name" value="P450, PUTATIVE (EUROFUNG)-RELATED"/>
    <property type="match status" value="1"/>
</dbReference>
<dbReference type="Proteomes" id="UP001212997">
    <property type="component" value="Unassembled WGS sequence"/>
</dbReference>
<organism evidence="10 11">
    <name type="scientific">Meripilus lineatus</name>
    <dbReference type="NCBI Taxonomy" id="2056292"/>
    <lineage>
        <taxon>Eukaryota</taxon>
        <taxon>Fungi</taxon>
        <taxon>Dikarya</taxon>
        <taxon>Basidiomycota</taxon>
        <taxon>Agaricomycotina</taxon>
        <taxon>Agaricomycetes</taxon>
        <taxon>Polyporales</taxon>
        <taxon>Meripilaceae</taxon>
        <taxon>Meripilus</taxon>
    </lineage>
</organism>
<keyword evidence="7 9" id="KW-0503">Monooxygenase</keyword>
<evidence type="ECO:0000313" key="10">
    <source>
        <dbReference type="EMBL" id="KAJ3488814.1"/>
    </source>
</evidence>
<evidence type="ECO:0000256" key="9">
    <source>
        <dbReference type="RuleBase" id="RU000461"/>
    </source>
</evidence>
<feature type="binding site" description="axial binding residue" evidence="8">
    <location>
        <position position="588"/>
    </location>
    <ligand>
        <name>heme</name>
        <dbReference type="ChEBI" id="CHEBI:30413"/>
    </ligand>
    <ligandPart>
        <name>Fe</name>
        <dbReference type="ChEBI" id="CHEBI:18248"/>
    </ligandPart>
</feature>
<keyword evidence="5 9" id="KW-0560">Oxidoreductase</keyword>
<evidence type="ECO:0000256" key="8">
    <source>
        <dbReference type="PIRSR" id="PIRSR602401-1"/>
    </source>
</evidence>
<evidence type="ECO:0000256" key="5">
    <source>
        <dbReference type="ARBA" id="ARBA00023002"/>
    </source>
</evidence>
<dbReference type="InterPro" id="IPR002401">
    <property type="entry name" value="Cyt_P450_E_grp-I"/>
</dbReference>
<dbReference type="GO" id="GO:0005506">
    <property type="term" value="F:iron ion binding"/>
    <property type="evidence" value="ECO:0007669"/>
    <property type="project" value="InterPro"/>
</dbReference>
<comment type="cofactor">
    <cofactor evidence="1 8">
        <name>heme</name>
        <dbReference type="ChEBI" id="CHEBI:30413"/>
    </cofactor>
</comment>
<comment type="similarity">
    <text evidence="2 9">Belongs to the cytochrome P450 family.</text>
</comment>
<accession>A0AAD5VAI2</accession>
<keyword evidence="6 8" id="KW-0408">Iron</keyword>
<dbReference type="GO" id="GO:0004497">
    <property type="term" value="F:monooxygenase activity"/>
    <property type="evidence" value="ECO:0007669"/>
    <property type="project" value="UniProtKB-KW"/>
</dbReference>
<dbReference type="InterPro" id="IPR001128">
    <property type="entry name" value="Cyt_P450"/>
</dbReference>
<keyword evidence="4 8" id="KW-0479">Metal-binding</keyword>
<dbReference type="PROSITE" id="PS00086">
    <property type="entry name" value="CYTOCHROME_P450"/>
    <property type="match status" value="1"/>
</dbReference>
<dbReference type="AlphaFoldDB" id="A0AAD5VAI2"/>
<evidence type="ECO:0000256" key="4">
    <source>
        <dbReference type="ARBA" id="ARBA00022723"/>
    </source>
</evidence>
<proteinExistence type="inferred from homology"/>
<name>A0AAD5VAI2_9APHY</name>
<dbReference type="PRINTS" id="PR00385">
    <property type="entry name" value="P450"/>
</dbReference>
<comment type="caution">
    <text evidence="10">The sequence shown here is derived from an EMBL/GenBank/DDBJ whole genome shotgun (WGS) entry which is preliminary data.</text>
</comment>
<dbReference type="GO" id="GO:0016705">
    <property type="term" value="F:oxidoreductase activity, acting on paired donors, with incorporation or reduction of molecular oxygen"/>
    <property type="evidence" value="ECO:0007669"/>
    <property type="project" value="InterPro"/>
</dbReference>
<dbReference type="GO" id="GO:0020037">
    <property type="term" value="F:heme binding"/>
    <property type="evidence" value="ECO:0007669"/>
    <property type="project" value="InterPro"/>
</dbReference>
<dbReference type="PANTHER" id="PTHR24287:SF1">
    <property type="entry name" value="P450, PUTATIVE (EUROFUNG)-RELATED"/>
    <property type="match status" value="1"/>
</dbReference>
<keyword evidence="3 8" id="KW-0349">Heme</keyword>
<evidence type="ECO:0000256" key="2">
    <source>
        <dbReference type="ARBA" id="ARBA00010617"/>
    </source>
</evidence>
<evidence type="ECO:0000256" key="7">
    <source>
        <dbReference type="ARBA" id="ARBA00023033"/>
    </source>
</evidence>
<dbReference type="InterPro" id="IPR036396">
    <property type="entry name" value="Cyt_P450_sf"/>
</dbReference>
<sequence>MVLTKAGLFPTNGGSERPPFQFTVSHGIHKTRTSPMDLRGSLVEGPAATRNQRPHLIRCDCIRWLPQSFPGRGEGDTIVSEMTGFCAWISCHLTNTRAVGYLFGKAFALSPQIGLDAPHTDLDEVIAQEYLKFSYTANGRLHPPQWGAIVPPRLNGRWIGNYDRLLELLNHFDNGYMGDGLTEWLDDFKGYFNLWILWENSYMTSDVNVVKTMLATDFSNFEKGDAFQNFMHSVLGTGVFNSDGDMWKFHRSMTRPFFSRERISHFELFDKHADEAIKKMKNRFRAGYALDFQDLIARYTLDAATEFLFGSCVHSLGSDLPYPSHPQAPVVPQPTTRSASDEFAVAFLDAQEALAIRGRIGWSWPWFEIFQNRTKKPMRVVDAYLEPILKEAVRKAEAEKGSTHHESKESTDDEQETLLDHLVKFTTDPVVLHDETLNILIAGRDTTAASLTFAVYFLCVYPKVRERLRKEILEVVGPTRRPTPEDFREMKYLRAVINETLRLYPAVPFNVRCAKQDTTFANPNGKPFFVPANTFVTYSVFVMHRRKDYWGPDALEFDPDRFIDDRVAKYLIPNPFIFLPFNAGPRICLGQQYAYNEMSFFLVRLLQNFSSMSLDIRSQPPESRPPGHWKEFSGRKGIEEFNPKSHLTSYSMGGLWLKMDEAESTDGA</sequence>
<dbReference type="EMBL" id="JANAWD010000059">
    <property type="protein sequence ID" value="KAJ3488814.1"/>
    <property type="molecule type" value="Genomic_DNA"/>
</dbReference>
<dbReference type="InterPro" id="IPR047146">
    <property type="entry name" value="Cyt_P450_E_CYP52_fungi"/>
</dbReference>
<dbReference type="PRINTS" id="PR00463">
    <property type="entry name" value="EP450I"/>
</dbReference>
<evidence type="ECO:0000256" key="1">
    <source>
        <dbReference type="ARBA" id="ARBA00001971"/>
    </source>
</evidence>
<dbReference type="SUPFAM" id="SSF48264">
    <property type="entry name" value="Cytochrome P450"/>
    <property type="match status" value="1"/>
</dbReference>
<dbReference type="Gene3D" id="1.10.630.10">
    <property type="entry name" value="Cytochrome P450"/>
    <property type="match status" value="1"/>
</dbReference>
<gene>
    <name evidence="10" type="ORF">NLI96_g2590</name>
</gene>
<evidence type="ECO:0000256" key="6">
    <source>
        <dbReference type="ARBA" id="ARBA00023004"/>
    </source>
</evidence>
<reference evidence="10" key="1">
    <citation type="submission" date="2022-07" db="EMBL/GenBank/DDBJ databases">
        <title>Genome Sequence of Physisporinus lineatus.</title>
        <authorList>
            <person name="Buettner E."/>
        </authorList>
    </citation>
    <scope>NUCLEOTIDE SEQUENCE</scope>
    <source>
        <strain evidence="10">VT162</strain>
    </source>
</reference>
<evidence type="ECO:0008006" key="12">
    <source>
        <dbReference type="Google" id="ProtNLM"/>
    </source>
</evidence>
<dbReference type="Pfam" id="PF00067">
    <property type="entry name" value="p450"/>
    <property type="match status" value="1"/>
</dbReference>
<evidence type="ECO:0000313" key="11">
    <source>
        <dbReference type="Proteomes" id="UP001212997"/>
    </source>
</evidence>
<keyword evidence="11" id="KW-1185">Reference proteome</keyword>
<dbReference type="InterPro" id="IPR017972">
    <property type="entry name" value="Cyt_P450_CS"/>
</dbReference>
<protein>
    <recommendedName>
        <fullName evidence="12">Cytochrome P450 monooxygenase pc-3</fullName>
    </recommendedName>
</protein>
<dbReference type="CDD" id="cd11063">
    <property type="entry name" value="CYP52"/>
    <property type="match status" value="1"/>
</dbReference>
<evidence type="ECO:0000256" key="3">
    <source>
        <dbReference type="ARBA" id="ARBA00022617"/>
    </source>
</evidence>